<proteinExistence type="predicted"/>
<dbReference type="EMBL" id="CDMZ01000513">
    <property type="protein sequence ID" value="CEM15896.1"/>
    <property type="molecule type" value="Genomic_DNA"/>
</dbReference>
<dbReference type="VEuPathDB" id="CryptoDB:Cvel_17987"/>
<evidence type="ECO:0000313" key="2">
    <source>
        <dbReference type="EMBL" id="CEM15896.1"/>
    </source>
</evidence>
<feature type="chain" id="PRO_5005189375" description="Carbohydrate kinase PfkB domain-containing protein" evidence="1">
    <location>
        <begin position="24"/>
        <end position="324"/>
    </location>
</feature>
<keyword evidence="1" id="KW-0732">Signal</keyword>
<name>A0A0G4FPG5_9ALVE</name>
<sequence>MRWSGCLVASVMLLEPATHIASGFICQAPVRHSSEWLNPMWRMPMWCSSSVEGVVGMVSGASDGDGIVETETAEKFNRGPGLLRKTRPSAAPKRVSLGARGSCMRCGVHHSIPMTEEARAAAVNLRSALLESGRVDFESSDDETQWEGVDVSESPLSVRRLMETRGKMLGVLIAEDPLTGETEVLKAFSGKAVSVLTDRMEAHLEVGRVEEAERIRLERVEKSKEGLKELRKHQVVQNWRGECACIADVHLARPSVPVGTGDCCSTKLVALAARKGLRPTGIAEFFFGRRVKERGRMRDETFYEACEARCQPVLGFMLCGLEHM</sequence>
<gene>
    <name evidence="2" type="ORF">Cvel_17987</name>
</gene>
<evidence type="ECO:0000256" key="1">
    <source>
        <dbReference type="SAM" id="SignalP"/>
    </source>
</evidence>
<accession>A0A0G4FPG5</accession>
<evidence type="ECO:0008006" key="3">
    <source>
        <dbReference type="Google" id="ProtNLM"/>
    </source>
</evidence>
<protein>
    <recommendedName>
        <fullName evidence="3">Carbohydrate kinase PfkB domain-containing protein</fullName>
    </recommendedName>
</protein>
<dbReference type="AlphaFoldDB" id="A0A0G4FPG5"/>
<feature type="signal peptide" evidence="1">
    <location>
        <begin position="1"/>
        <end position="23"/>
    </location>
</feature>
<organism evidence="2">
    <name type="scientific">Chromera velia CCMP2878</name>
    <dbReference type="NCBI Taxonomy" id="1169474"/>
    <lineage>
        <taxon>Eukaryota</taxon>
        <taxon>Sar</taxon>
        <taxon>Alveolata</taxon>
        <taxon>Colpodellida</taxon>
        <taxon>Chromeraceae</taxon>
        <taxon>Chromera</taxon>
    </lineage>
</organism>
<reference evidence="2" key="1">
    <citation type="submission" date="2014-11" db="EMBL/GenBank/DDBJ databases">
        <authorList>
            <person name="Otto D Thomas"/>
            <person name="Naeem Raeece"/>
        </authorList>
    </citation>
    <scope>NUCLEOTIDE SEQUENCE</scope>
</reference>